<protein>
    <submittedName>
        <fullName evidence="2">Uncharacterized protein</fullName>
    </submittedName>
</protein>
<evidence type="ECO:0000313" key="2">
    <source>
        <dbReference type="EMBL" id="EJK61107.1"/>
    </source>
</evidence>
<keyword evidence="3" id="KW-1185">Reference proteome</keyword>
<name>K0SS22_THAOC</name>
<evidence type="ECO:0000313" key="3">
    <source>
        <dbReference type="Proteomes" id="UP000266841"/>
    </source>
</evidence>
<proteinExistence type="predicted"/>
<feature type="region of interest" description="Disordered" evidence="1">
    <location>
        <begin position="8"/>
        <end position="45"/>
    </location>
</feature>
<dbReference type="Proteomes" id="UP000266841">
    <property type="component" value="Unassembled WGS sequence"/>
</dbReference>
<dbReference type="EMBL" id="AGNL01020393">
    <property type="protein sequence ID" value="EJK61107.1"/>
    <property type="molecule type" value="Genomic_DNA"/>
</dbReference>
<organism evidence="2 3">
    <name type="scientific">Thalassiosira oceanica</name>
    <name type="common">Marine diatom</name>
    <dbReference type="NCBI Taxonomy" id="159749"/>
    <lineage>
        <taxon>Eukaryota</taxon>
        <taxon>Sar</taxon>
        <taxon>Stramenopiles</taxon>
        <taxon>Ochrophyta</taxon>
        <taxon>Bacillariophyta</taxon>
        <taxon>Coscinodiscophyceae</taxon>
        <taxon>Thalassiosirophycidae</taxon>
        <taxon>Thalassiosirales</taxon>
        <taxon>Thalassiosiraceae</taxon>
        <taxon>Thalassiosira</taxon>
    </lineage>
</organism>
<reference evidence="2 3" key="1">
    <citation type="journal article" date="2012" name="Genome Biol.">
        <title>Genome and low-iron response of an oceanic diatom adapted to chronic iron limitation.</title>
        <authorList>
            <person name="Lommer M."/>
            <person name="Specht M."/>
            <person name="Roy A.S."/>
            <person name="Kraemer L."/>
            <person name="Andreson R."/>
            <person name="Gutowska M.A."/>
            <person name="Wolf J."/>
            <person name="Bergner S.V."/>
            <person name="Schilhabel M.B."/>
            <person name="Klostermeier U.C."/>
            <person name="Beiko R.G."/>
            <person name="Rosenstiel P."/>
            <person name="Hippler M."/>
            <person name="Laroche J."/>
        </authorList>
    </citation>
    <scope>NUCLEOTIDE SEQUENCE [LARGE SCALE GENOMIC DNA]</scope>
    <source>
        <strain evidence="2 3">CCMP1005</strain>
    </source>
</reference>
<comment type="caution">
    <text evidence="2">The sequence shown here is derived from an EMBL/GenBank/DDBJ whole genome shotgun (WGS) entry which is preliminary data.</text>
</comment>
<gene>
    <name evidence="2" type="ORF">THAOC_18454</name>
</gene>
<sequence>MEKLRAAAAMLRGSAAEDQGAAARTQGKRSCDSSSPDANATDPRLIRSSEALAQGVKDSVASINRLTQAQLLSQQTNLELERYTVELQKYAPHFAGNPAALHQLRDAWPKLTHS</sequence>
<dbReference type="AlphaFoldDB" id="K0SS22"/>
<evidence type="ECO:0000256" key="1">
    <source>
        <dbReference type="SAM" id="MobiDB-lite"/>
    </source>
</evidence>
<accession>K0SS22</accession>